<evidence type="ECO:0000313" key="10">
    <source>
        <dbReference type="Proteomes" id="UP000265020"/>
    </source>
</evidence>
<keyword evidence="3" id="KW-0325">Glycoprotein</keyword>
<reference evidence="9" key="1">
    <citation type="submission" date="2025-08" db="UniProtKB">
        <authorList>
            <consortium name="Ensembl"/>
        </authorList>
    </citation>
    <scope>IDENTIFICATION</scope>
</reference>
<feature type="domain" description="Laminin G" evidence="8">
    <location>
        <begin position="195"/>
        <end position="379"/>
    </location>
</feature>
<feature type="region of interest" description="Disordered" evidence="6">
    <location>
        <begin position="2385"/>
        <end position="2404"/>
    </location>
</feature>
<feature type="domain" description="Laminin G" evidence="8">
    <location>
        <begin position="10"/>
        <end position="185"/>
    </location>
</feature>
<feature type="repeat" description="CSPG" evidence="5">
    <location>
        <begin position="1889"/>
        <end position="1978"/>
    </location>
</feature>
<sequence length="2404" mass="268018">MLFYLHTALLIKVSFHGNGYIHLQTIEKSIQTSIHVRFRTSSQSGLIFLAAGRRDFLLLELISGRLQVRLDLGSGERSLRSAKGTHFNDLAWHTVDLNHTQHNINMTVDRTSYTTLRMPGPDLELSIEDGLLVGGTAGLNHHYLLNISAGFRGCLDEVVFNEHNLLSSLQGNSGYKRIHEVSLGCSPLFSATEEDPVRFSSSKAFISLPQWEVLQEGIFECELHPSWKEENGLVLYSFGSEGGFVSMEIRNGHVVASVGNGKGGKTEVHSLTHVYSKHTWYTIQVLLLPDSIQLKVGKELVKTSLSQDLQDIQLKGPLFLGGLDEVALEKAKSAGLSSVSLEKGGGGRSFKGCLQKITVNGQKTGLPHAIATKDVTVGCNIGQAPKVVIISSSTDLPEHDVATTQTIGYRRVTNLLSLRALEVPEGGQALLEPKHIKVDPFYFRKLGIHPSQLLCRIVEPPVRGQILGIGAEERDRTFSILDLWQGRVMYVHSGSEDQEDFFTFSIFSNNKNEMPIFLEESHLHRFNISITPVNDAPVLSLPQGNLFTLPEKVSDPDSRPEDLVFSTMGNLNSEAGYLENQDYPGRPINLFSLNDLEDGKITFVHTGVSASRLVLRASDGHRVSNAVVLRIMAVTLEYKVENKTGLEVNQGEAAIISTSHLAVQVNMADSSVDVWYDVTELPQFGEIQRLHSSGEWKSTTFFSQRLLEKERIRYLSTYHGIQTQSNVKDQFKCKIVINSIAREEVVFPIEIRWIQLKVTRSKMEVTGLESAVLTPEDLHVISKGIKISESDLFFRVLTVPKKGRLFLRQKVLQRNSTFSQENITEGLVKYELFNRLHDDTRDSFSFQVFSAHAASTPYDFRINIKAESSAVTVLNKGLSILEGASKVITKDILFTHTGSSREVHYNVTVSPRHGQLRKINLSNSTSINDNILTFTNQDITEERVMYVHDDSETKQDYFMFQIAVYKSNKQANRKDEGNPEEHIFNISVQLVNDQRPVRVVDKVFHVARDGQRLVTLKDLRYRDDDSDFEDSWLVYTRRGIPMGELVLASDPSHRLYEFTQRDLEQVLFIHSGVSFGRFVLFVTDGKHYVSALLEVNISFALHLTLQRKRNNTGLMVQQGGIAALTSANLSIISNLDIRDPQEVTFEVYVPPSQGVLCFNDGQKEAIIGTDAISVFTQRDLVAGRLAYHHSGGHKLLDVFNVTARVHLDIGVPVKIYLESHHRPPTVKTNRPVVVAEGQNTSISREDVEVREGRSLITTNLGFKEQPTTSFTQEDLNQRSVMYQQQAAGSINDSIVLEATNGVTKVGPFTVMIDIIPILLPLQVLNLTLDEGSSLPLTSSIIKVASHHFSGLNFLYQVIVSPRCGHLEHSRIPGMPIHAFTHTEVEREYISYVHDGSETLMDNFTIIANQTEMKKHSLPCTVHITVTPVNDETPVVTTNRGLKVWVGSITEISTNELSAEDSDTPPEGLEYVVTPPSNGHLALKRSPSRYILNFTQTHIQSRQLVFVHSGPLTGGFHFQVNDGVNFAPRQIFSTTAQALVLTLQKNHPMEVYPGSLTPISEQELQVVTNNISDIARNQSVVFAVTAPPKFGRLVQRMPDNSFRNISTFTQRMVNDGLILYDQNKPESVGWSAADSFSFTVSSPPAFLPPHTFTILISYQANDHLGNPQQRTRLLNNAGAVVAEGGRVTIDRSKLDASNLLGNLPESNRKDHHIMYRVISLPRHGALTIQGHNLTSQTDFSQATLNKFGIMYLHDDSETTKDSFTFRAWMFNITVTPVNDHPPLIRSRAPSMKVVVGERVILGPDNLQVEDHDTPPEELHYLVISKPNNGFLTLGERPEPVTSFTQYDVNHGRLHFTQQGEVSTGVFYFNVTDGHHRPLYKLFSLEVVKPSVSMVNNTGLSLVQGRTAVVLTTNQLAAQTNGQRQANISYMVTKHPRHGRIAINDQEVTTFQHEDLQFGRVVYHMTDLSESEDSFQISVSAWSSGVDYGRLTEQTVNVTVRPLVYLREPVRVPSGIAVKLGKAMIDASELARISRVDPVFEVLSPPKHGKLVKVNPYWCKLCTLTLSDADSQIHNNESTLTKARGHTPATPLNDSFTFLLKAGNVQPAKGELHFTIFPHHQMRHGTRGFHKVRGASHEHVTTRFGAHNRTTLDDGHGEAEMHSTTAESLHPYILSNKNQNKTQRKIKPHNRWGNRTRSHGGRSGTPPEIAVEGHTHAPQPHTPPVPEIQVPIIPPIPDLVNVEILPRPASDPLLIILPLLACLLLIVILVVLILVFRHRKEKQARQRLMHELAAMQLPSEDSPYPGRPQRSMAMPNVLVTQLGSASCPTSPRVSMTPRRSLAPGMTFWGPIESDLAGRDGNIRGRNNSEIENLGCANMPQVSPAGFKTAWRSRSPTPTLKDSQFWV</sequence>
<feature type="transmembrane region" description="Helical" evidence="7">
    <location>
        <begin position="2251"/>
        <end position="2274"/>
    </location>
</feature>
<keyword evidence="7" id="KW-0472">Membrane</keyword>
<dbReference type="Ensembl" id="ENSCVAT00000019712.1">
    <property type="protein sequence ID" value="ENSCVAP00000012454.1"/>
    <property type="gene ID" value="ENSCVAG00000014932.1"/>
</dbReference>
<evidence type="ECO:0000256" key="4">
    <source>
        <dbReference type="PROSITE-ProRule" id="PRU00122"/>
    </source>
</evidence>
<dbReference type="Proteomes" id="UP000265020">
    <property type="component" value="Unassembled WGS sequence"/>
</dbReference>
<feature type="repeat" description="CSPG" evidence="5">
    <location>
        <begin position="869"/>
        <end position="963"/>
    </location>
</feature>
<feature type="repeat" description="CSPG" evidence="5">
    <location>
        <begin position="1779"/>
        <end position="1872"/>
    </location>
</feature>
<evidence type="ECO:0000256" key="3">
    <source>
        <dbReference type="ARBA" id="ARBA00023180"/>
    </source>
</evidence>
<evidence type="ECO:0000256" key="7">
    <source>
        <dbReference type="SAM" id="Phobius"/>
    </source>
</evidence>
<dbReference type="Pfam" id="PF16184">
    <property type="entry name" value="Cadherin_3"/>
    <property type="match status" value="12"/>
</dbReference>
<dbReference type="STRING" id="28743.ENSCVAP00000012454"/>
<evidence type="ECO:0000256" key="5">
    <source>
        <dbReference type="PROSITE-ProRule" id="PRU01201"/>
    </source>
</evidence>
<feature type="repeat" description="CSPG" evidence="5">
    <location>
        <begin position="1669"/>
        <end position="1767"/>
    </location>
</feature>
<dbReference type="InterPro" id="IPR039005">
    <property type="entry name" value="CSPG_rpt"/>
</dbReference>
<dbReference type="InterPro" id="IPR051561">
    <property type="entry name" value="FRAS1_ECM"/>
</dbReference>
<protein>
    <submittedName>
        <fullName evidence="9">Chondroitin sulfate proteoglycan 4-like</fullName>
    </submittedName>
</protein>
<dbReference type="PANTHER" id="PTHR45739:SF12">
    <property type="entry name" value="CHONDROITIN SULFATE PROTEOGLYCAN 4-LIKE ISOFORM X2"/>
    <property type="match status" value="1"/>
</dbReference>
<keyword evidence="1" id="KW-0732">Signal</keyword>
<evidence type="ECO:0000256" key="1">
    <source>
        <dbReference type="ARBA" id="ARBA00022729"/>
    </source>
</evidence>
<dbReference type="GO" id="GO:0009653">
    <property type="term" value="P:anatomical structure morphogenesis"/>
    <property type="evidence" value="ECO:0007669"/>
    <property type="project" value="TreeGrafter"/>
</dbReference>
<feature type="compositionally biased region" description="Polar residues" evidence="6">
    <location>
        <begin position="2389"/>
        <end position="2404"/>
    </location>
</feature>
<feature type="repeat" description="CSPG" evidence="5">
    <location>
        <begin position="1315"/>
        <end position="1408"/>
    </location>
</feature>
<feature type="repeat" description="CSPG" evidence="5">
    <location>
        <begin position="1105"/>
        <end position="1204"/>
    </location>
</feature>
<organism evidence="9 10">
    <name type="scientific">Cyprinodon variegatus</name>
    <name type="common">Sheepshead minnow</name>
    <dbReference type="NCBI Taxonomy" id="28743"/>
    <lineage>
        <taxon>Eukaryota</taxon>
        <taxon>Metazoa</taxon>
        <taxon>Chordata</taxon>
        <taxon>Craniata</taxon>
        <taxon>Vertebrata</taxon>
        <taxon>Euteleostomi</taxon>
        <taxon>Actinopterygii</taxon>
        <taxon>Neopterygii</taxon>
        <taxon>Teleostei</taxon>
        <taxon>Neoteleostei</taxon>
        <taxon>Acanthomorphata</taxon>
        <taxon>Ovalentaria</taxon>
        <taxon>Atherinomorphae</taxon>
        <taxon>Cyprinodontiformes</taxon>
        <taxon>Cyprinodontidae</taxon>
        <taxon>Cyprinodon</taxon>
    </lineage>
</organism>
<feature type="repeat" description="CSPG" evidence="5">
    <location>
        <begin position="412"/>
        <end position="507"/>
    </location>
</feature>
<dbReference type="PROSITE" id="PS50025">
    <property type="entry name" value="LAM_G_DOMAIN"/>
    <property type="match status" value="2"/>
</dbReference>
<dbReference type="Gene3D" id="2.60.120.200">
    <property type="match status" value="2"/>
</dbReference>
<accession>A0A3Q2D2H3</accession>
<dbReference type="SMART" id="SM00282">
    <property type="entry name" value="LamG"/>
    <property type="match status" value="2"/>
</dbReference>
<comment type="caution">
    <text evidence="4">Lacks conserved residue(s) required for the propagation of feature annotation.</text>
</comment>
<dbReference type="InterPro" id="IPR001791">
    <property type="entry name" value="Laminin_G"/>
</dbReference>
<dbReference type="OMA" id="QCKVIPL"/>
<proteinExistence type="predicted"/>
<dbReference type="PROSITE" id="PS51854">
    <property type="entry name" value="CSPG"/>
    <property type="match status" value="10"/>
</dbReference>
<keyword evidence="2" id="KW-0677">Repeat</keyword>
<dbReference type="SUPFAM" id="SSF49899">
    <property type="entry name" value="Concanavalin A-like lectins/glucanases"/>
    <property type="match status" value="2"/>
</dbReference>
<feature type="repeat" description="CSPG" evidence="5">
    <location>
        <begin position="637"/>
        <end position="736"/>
    </location>
</feature>
<feature type="compositionally biased region" description="Basic residues" evidence="6">
    <location>
        <begin position="2180"/>
        <end position="2198"/>
    </location>
</feature>
<feature type="repeat" description="CSPG" evidence="5">
    <location>
        <begin position="1432"/>
        <end position="1522"/>
    </location>
</feature>
<feature type="region of interest" description="Disordered" evidence="6">
    <location>
        <begin position="2177"/>
        <end position="2207"/>
    </location>
</feature>
<dbReference type="InterPro" id="IPR013320">
    <property type="entry name" value="ConA-like_dom_sf"/>
</dbReference>
<evidence type="ECO:0000256" key="2">
    <source>
        <dbReference type="ARBA" id="ARBA00022737"/>
    </source>
</evidence>
<dbReference type="PANTHER" id="PTHR45739">
    <property type="entry name" value="MATRIX PROTEIN, PUTATIVE-RELATED"/>
    <property type="match status" value="1"/>
</dbReference>
<name>A0A3Q2D2H3_CYPVA</name>
<keyword evidence="10" id="KW-1185">Reference proteome</keyword>
<evidence type="ECO:0000259" key="8">
    <source>
        <dbReference type="PROSITE" id="PS50025"/>
    </source>
</evidence>
<keyword evidence="7" id="KW-0812">Transmembrane</keyword>
<reference evidence="9" key="2">
    <citation type="submission" date="2025-09" db="UniProtKB">
        <authorList>
            <consortium name="Ensembl"/>
        </authorList>
    </citation>
    <scope>IDENTIFICATION</scope>
</reference>
<evidence type="ECO:0000313" key="9">
    <source>
        <dbReference type="Ensembl" id="ENSCVAP00000012454.1"/>
    </source>
</evidence>
<keyword evidence="7" id="KW-1133">Transmembrane helix</keyword>
<feature type="repeat" description="CSPG" evidence="5">
    <location>
        <begin position="1539"/>
        <end position="1640"/>
    </location>
</feature>
<dbReference type="GeneTree" id="ENSGT00940000154091"/>
<dbReference type="CDD" id="cd00110">
    <property type="entry name" value="LamG"/>
    <property type="match status" value="2"/>
</dbReference>
<dbReference type="Pfam" id="PF02210">
    <property type="entry name" value="Laminin_G_2"/>
    <property type="match status" value="2"/>
</dbReference>
<evidence type="ECO:0000256" key="6">
    <source>
        <dbReference type="SAM" id="MobiDB-lite"/>
    </source>
</evidence>